<comment type="similarity">
    <text evidence="8">Belongs to the tRNA nucleotidyltransferase/poly(A) polymerase family.</text>
</comment>
<reference evidence="11 12" key="1">
    <citation type="submission" date="2021-06" db="EMBL/GenBank/DDBJ databases">
        <title>Bacillus sp. RD4P76, an endophyte from a halophyte.</title>
        <authorList>
            <person name="Sun J.-Q."/>
        </authorList>
    </citation>
    <scope>NUCLEOTIDE SEQUENCE [LARGE SCALE GENOMIC DNA]</scope>
    <source>
        <strain evidence="11 12">JCM 17098</strain>
    </source>
</reference>
<accession>A0ABS6JZA0</accession>
<dbReference type="Pfam" id="PF01743">
    <property type="entry name" value="PolyA_pol"/>
    <property type="match status" value="1"/>
</dbReference>
<dbReference type="SUPFAM" id="SSF81301">
    <property type="entry name" value="Nucleotidyltransferase"/>
    <property type="match status" value="1"/>
</dbReference>
<gene>
    <name evidence="11" type="ORF">KS407_21085</name>
</gene>
<evidence type="ECO:0000256" key="3">
    <source>
        <dbReference type="ARBA" id="ARBA00022694"/>
    </source>
</evidence>
<dbReference type="NCBIfam" id="NF009814">
    <property type="entry name" value="PRK13299.1"/>
    <property type="match status" value="1"/>
</dbReference>
<dbReference type="InterPro" id="IPR050264">
    <property type="entry name" value="Bact_CCA-adding_enz_type3_sf"/>
</dbReference>
<keyword evidence="7 8" id="KW-0694">RNA-binding</keyword>
<proteinExistence type="inferred from homology"/>
<keyword evidence="4 11" id="KW-0548">Nucleotidyltransferase</keyword>
<evidence type="ECO:0000313" key="11">
    <source>
        <dbReference type="EMBL" id="MBU9723920.1"/>
    </source>
</evidence>
<evidence type="ECO:0000256" key="7">
    <source>
        <dbReference type="ARBA" id="ARBA00022884"/>
    </source>
</evidence>
<evidence type="ECO:0000256" key="4">
    <source>
        <dbReference type="ARBA" id="ARBA00022695"/>
    </source>
</evidence>
<keyword evidence="3" id="KW-0819">tRNA processing</keyword>
<dbReference type="Pfam" id="PF13735">
    <property type="entry name" value="tRNA_NucTran2_2"/>
    <property type="match status" value="1"/>
</dbReference>
<dbReference type="Gene3D" id="3.30.460.10">
    <property type="entry name" value="Beta Polymerase, domain 2"/>
    <property type="match status" value="1"/>
</dbReference>
<dbReference type="RefSeq" id="WP_088075113.1">
    <property type="nucleotide sequence ID" value="NZ_JAHQCR010000088.1"/>
</dbReference>
<dbReference type="Proteomes" id="UP000790580">
    <property type="component" value="Unassembled WGS sequence"/>
</dbReference>
<keyword evidence="5" id="KW-0479">Metal-binding</keyword>
<dbReference type="SUPFAM" id="SSF81891">
    <property type="entry name" value="Poly A polymerase C-terminal region-like"/>
    <property type="match status" value="1"/>
</dbReference>
<dbReference type="Gene3D" id="1.20.58.560">
    <property type="match status" value="1"/>
</dbReference>
<keyword evidence="12" id="KW-1185">Reference proteome</keyword>
<dbReference type="CDD" id="cd05398">
    <property type="entry name" value="NT_ClassII-CCAase"/>
    <property type="match status" value="1"/>
</dbReference>
<evidence type="ECO:0000259" key="9">
    <source>
        <dbReference type="Pfam" id="PF01743"/>
    </source>
</evidence>
<dbReference type="PANTHER" id="PTHR46173:SF1">
    <property type="entry name" value="CCA TRNA NUCLEOTIDYLTRANSFERASE 1, MITOCHONDRIAL"/>
    <property type="match status" value="1"/>
</dbReference>
<sequence length="390" mass="44562">MISWEEAGLVVVEALKKAGFEAYVVGGAVRDKWMGRPIRDVDVCTNASPQDLKSIFPKTHDVGINHGTIIIPIKGKGIEVSEYRTKAPLHEKSLEEDLSLRDFTCNAMAMNRDGTIVDPFNGKDSIDKKVLKTVGNTQETFFNDPLRLLRAIRFSIQLDFILEDEVTKFIEGNADIIQQPAIERIAGELDKIATTRLTPKSLSFLITNKVIRSLGDIFSNKENILSSLEKNDTFFIQGILEFWSLAAYSQDLQKSMGVLRRYKRSKKIENRVIKIIEAINKGLHEEMKDYDLYLLGDECLDVTEKLILFFNKEAFGSTKTYLNRYNSLPIKNKRELAIDGNMLKKKFPDMSGIWIGQTLELIEKSVINRDMENDEVIILEWVKMREQTKK</sequence>
<dbReference type="GO" id="GO:0004810">
    <property type="term" value="F:CCA tRNA nucleotidyltransferase activity"/>
    <property type="evidence" value="ECO:0007669"/>
    <property type="project" value="UniProtKB-EC"/>
</dbReference>
<evidence type="ECO:0000259" key="10">
    <source>
        <dbReference type="Pfam" id="PF13735"/>
    </source>
</evidence>
<dbReference type="Gene3D" id="1.10.246.80">
    <property type="match status" value="1"/>
</dbReference>
<protein>
    <submittedName>
        <fullName evidence="11">CCA tRNA nucleotidyltransferase</fullName>
        <ecNumber evidence="11">2.7.7.72</ecNumber>
    </submittedName>
</protein>
<organism evidence="11 12">
    <name type="scientific">Evansella alkalicola</name>
    <dbReference type="NCBI Taxonomy" id="745819"/>
    <lineage>
        <taxon>Bacteria</taxon>
        <taxon>Bacillati</taxon>
        <taxon>Bacillota</taxon>
        <taxon>Bacilli</taxon>
        <taxon>Bacillales</taxon>
        <taxon>Bacillaceae</taxon>
        <taxon>Evansella</taxon>
    </lineage>
</organism>
<evidence type="ECO:0000256" key="1">
    <source>
        <dbReference type="ARBA" id="ARBA00001946"/>
    </source>
</evidence>
<evidence type="ECO:0000256" key="8">
    <source>
        <dbReference type="RuleBase" id="RU003953"/>
    </source>
</evidence>
<dbReference type="EMBL" id="JAHQCR010000088">
    <property type="protein sequence ID" value="MBU9723920.1"/>
    <property type="molecule type" value="Genomic_DNA"/>
</dbReference>
<comment type="cofactor">
    <cofactor evidence="1">
        <name>Mg(2+)</name>
        <dbReference type="ChEBI" id="CHEBI:18420"/>
    </cofactor>
</comment>
<feature type="domain" description="Poly A polymerase head" evidence="9">
    <location>
        <begin position="22"/>
        <end position="131"/>
    </location>
</feature>
<dbReference type="InterPro" id="IPR002646">
    <property type="entry name" value="PolA_pol_head_dom"/>
</dbReference>
<keyword evidence="2 8" id="KW-0808">Transferase</keyword>
<dbReference type="PANTHER" id="PTHR46173">
    <property type="entry name" value="CCA TRNA NUCLEOTIDYLTRANSFERASE 1, MITOCHONDRIAL"/>
    <property type="match status" value="1"/>
</dbReference>
<evidence type="ECO:0000256" key="5">
    <source>
        <dbReference type="ARBA" id="ARBA00022723"/>
    </source>
</evidence>
<feature type="domain" description="CCA-adding enzyme C-terminal" evidence="10">
    <location>
        <begin position="241"/>
        <end position="382"/>
    </location>
</feature>
<evidence type="ECO:0000256" key="2">
    <source>
        <dbReference type="ARBA" id="ARBA00022679"/>
    </source>
</evidence>
<keyword evidence="6" id="KW-0460">Magnesium</keyword>
<name>A0ABS6JZA0_9BACI</name>
<comment type="caution">
    <text evidence="11">The sequence shown here is derived from an EMBL/GenBank/DDBJ whole genome shotgun (WGS) entry which is preliminary data.</text>
</comment>
<dbReference type="InterPro" id="IPR043519">
    <property type="entry name" value="NT_sf"/>
</dbReference>
<dbReference type="InterPro" id="IPR032810">
    <property type="entry name" value="CCA-adding_enz_C"/>
</dbReference>
<evidence type="ECO:0000313" key="12">
    <source>
        <dbReference type="Proteomes" id="UP000790580"/>
    </source>
</evidence>
<dbReference type="Gene3D" id="1.10.110.30">
    <property type="match status" value="1"/>
</dbReference>
<evidence type="ECO:0000256" key="6">
    <source>
        <dbReference type="ARBA" id="ARBA00022842"/>
    </source>
</evidence>
<dbReference type="EC" id="2.7.7.72" evidence="11"/>